<keyword evidence="2" id="KW-1185">Reference proteome</keyword>
<dbReference type="RefSeq" id="WP_202993213.1">
    <property type="nucleotide sequence ID" value="NZ_JAENHO010000005.1"/>
</dbReference>
<organism evidence="1 2">
    <name type="scientific">Paractinoplanes lichenicola</name>
    <dbReference type="NCBI Taxonomy" id="2802976"/>
    <lineage>
        <taxon>Bacteria</taxon>
        <taxon>Bacillati</taxon>
        <taxon>Actinomycetota</taxon>
        <taxon>Actinomycetes</taxon>
        <taxon>Micromonosporales</taxon>
        <taxon>Micromonosporaceae</taxon>
        <taxon>Paractinoplanes</taxon>
    </lineage>
</organism>
<dbReference type="InterPro" id="IPR036866">
    <property type="entry name" value="RibonucZ/Hydroxyglut_hydro"/>
</dbReference>
<evidence type="ECO:0008006" key="3">
    <source>
        <dbReference type="Google" id="ProtNLM"/>
    </source>
</evidence>
<reference evidence="1 2" key="1">
    <citation type="submission" date="2021-01" db="EMBL/GenBank/DDBJ databases">
        <title>Actinoplanes sp. nov. LDG1-01 isolated from lichen.</title>
        <authorList>
            <person name="Saeng-In P."/>
            <person name="Phongsopitanun W."/>
            <person name="Kanchanasin P."/>
            <person name="Yuki M."/>
            <person name="Kudo T."/>
            <person name="Ohkuma M."/>
            <person name="Tanasupawat S."/>
        </authorList>
    </citation>
    <scope>NUCLEOTIDE SEQUENCE [LARGE SCALE GENOMIC DNA]</scope>
    <source>
        <strain evidence="1 2">LDG1-01</strain>
    </source>
</reference>
<gene>
    <name evidence="1" type="ORF">JKJ07_20665</name>
</gene>
<dbReference type="Proteomes" id="UP000598996">
    <property type="component" value="Unassembled WGS sequence"/>
</dbReference>
<protein>
    <recommendedName>
        <fullName evidence="3">Zn-dependent hydrolase</fullName>
    </recommendedName>
</protein>
<dbReference type="EMBL" id="JAENHO010000005">
    <property type="protein sequence ID" value="MBL7256714.1"/>
    <property type="molecule type" value="Genomic_DNA"/>
</dbReference>
<dbReference type="Gene3D" id="3.60.15.10">
    <property type="entry name" value="Ribonuclease Z/Hydroxyacylglutathione hydrolase-like"/>
    <property type="match status" value="1"/>
</dbReference>
<name>A0ABS1VQ13_9ACTN</name>
<evidence type="ECO:0000313" key="2">
    <source>
        <dbReference type="Proteomes" id="UP000598996"/>
    </source>
</evidence>
<evidence type="ECO:0000313" key="1">
    <source>
        <dbReference type="EMBL" id="MBL7256714.1"/>
    </source>
</evidence>
<comment type="caution">
    <text evidence="1">The sequence shown here is derived from an EMBL/GenBank/DDBJ whole genome shotgun (WGS) entry which is preliminary data.</text>
</comment>
<proteinExistence type="predicted"/>
<sequence length="99" mass="10351">MISTLSGQAAAKLARYVCGGTPTSRRKCGRRATPSVGDVNLTLSAADMATAAQILDASVVVPAHVDSWEHFTEGLDDVREALEAAGLREPLHVPAAPRV</sequence>
<accession>A0ABS1VQ13</accession>